<comment type="caution">
    <text evidence="1">The sequence shown here is derived from an EMBL/GenBank/DDBJ whole genome shotgun (WGS) entry which is preliminary data.</text>
</comment>
<dbReference type="Proteomes" id="UP000772434">
    <property type="component" value="Unassembled WGS sequence"/>
</dbReference>
<reference evidence="1" key="1">
    <citation type="submission" date="2020-11" db="EMBL/GenBank/DDBJ databases">
        <authorList>
            <consortium name="DOE Joint Genome Institute"/>
            <person name="Ahrendt S."/>
            <person name="Riley R."/>
            <person name="Andreopoulos W."/>
            <person name="Labutti K."/>
            <person name="Pangilinan J."/>
            <person name="Ruiz-Duenas F.J."/>
            <person name="Barrasa J.M."/>
            <person name="Sanchez-Garcia M."/>
            <person name="Camarero S."/>
            <person name="Miyauchi S."/>
            <person name="Serrano A."/>
            <person name="Linde D."/>
            <person name="Babiker R."/>
            <person name="Drula E."/>
            <person name="Ayuso-Fernandez I."/>
            <person name="Pacheco R."/>
            <person name="Padilla G."/>
            <person name="Ferreira P."/>
            <person name="Barriuso J."/>
            <person name="Kellner H."/>
            <person name="Castanera R."/>
            <person name="Alfaro M."/>
            <person name="Ramirez L."/>
            <person name="Pisabarro A.G."/>
            <person name="Kuo A."/>
            <person name="Tritt A."/>
            <person name="Lipzen A."/>
            <person name="He G."/>
            <person name="Yan M."/>
            <person name="Ng V."/>
            <person name="Cullen D."/>
            <person name="Martin F."/>
            <person name="Rosso M.-N."/>
            <person name="Henrissat B."/>
            <person name="Hibbett D."/>
            <person name="Martinez A.T."/>
            <person name="Grigoriev I.V."/>
        </authorList>
    </citation>
    <scope>NUCLEOTIDE SEQUENCE</scope>
    <source>
        <strain evidence="1">AH 40177</strain>
    </source>
</reference>
<protein>
    <submittedName>
        <fullName evidence="1">Uncharacterized protein</fullName>
    </submittedName>
</protein>
<dbReference type="AlphaFoldDB" id="A0A9P5PSB8"/>
<name>A0A9P5PSB8_9AGAR</name>
<sequence length="149" mass="16632">MIGGLENVNLLELPETVRPEKFLKYIMALSKGVGPPGTLLAQAINFFSIKSRTQLDAVGLNAIAFTWFNKLSVTEYDPGNTFDNDRTAVVSRHSDRVYIEHPPFPGHLVFPRHLTSTFRIHSNSNRIGHMSHDIRSRAGLFMKPSTAGI</sequence>
<proteinExistence type="predicted"/>
<dbReference type="EMBL" id="JADNRY010000060">
    <property type="protein sequence ID" value="KAF9068454.1"/>
    <property type="molecule type" value="Genomic_DNA"/>
</dbReference>
<organism evidence="1 2">
    <name type="scientific">Rhodocollybia butyracea</name>
    <dbReference type="NCBI Taxonomy" id="206335"/>
    <lineage>
        <taxon>Eukaryota</taxon>
        <taxon>Fungi</taxon>
        <taxon>Dikarya</taxon>
        <taxon>Basidiomycota</taxon>
        <taxon>Agaricomycotina</taxon>
        <taxon>Agaricomycetes</taxon>
        <taxon>Agaricomycetidae</taxon>
        <taxon>Agaricales</taxon>
        <taxon>Marasmiineae</taxon>
        <taxon>Omphalotaceae</taxon>
        <taxon>Rhodocollybia</taxon>
    </lineage>
</organism>
<accession>A0A9P5PSB8</accession>
<keyword evidence="2" id="KW-1185">Reference proteome</keyword>
<evidence type="ECO:0000313" key="1">
    <source>
        <dbReference type="EMBL" id="KAF9068454.1"/>
    </source>
</evidence>
<evidence type="ECO:0000313" key="2">
    <source>
        <dbReference type="Proteomes" id="UP000772434"/>
    </source>
</evidence>
<gene>
    <name evidence="1" type="ORF">BDP27DRAFT_1421815</name>
</gene>